<dbReference type="PANTHER" id="PTHR11474:SF126">
    <property type="entry name" value="TYROSINASE-LIKE PROTEIN TYR-1-RELATED"/>
    <property type="match status" value="1"/>
</dbReference>
<dbReference type="RefSeq" id="XP_046006700.1">
    <property type="nucleotide sequence ID" value="XM_046161261.1"/>
</dbReference>
<evidence type="ECO:0000259" key="4">
    <source>
        <dbReference type="PROSITE" id="PS00497"/>
    </source>
</evidence>
<evidence type="ECO:0000256" key="1">
    <source>
        <dbReference type="ARBA" id="ARBA00022723"/>
    </source>
</evidence>
<proteinExistence type="predicted"/>
<dbReference type="InterPro" id="IPR002227">
    <property type="entry name" value="Tyrosinase_Cu-bd"/>
</dbReference>
<keyword evidence="1" id="KW-0479">Metal-binding</keyword>
<evidence type="ECO:0000256" key="3">
    <source>
        <dbReference type="SAM" id="MobiDB-lite"/>
    </source>
</evidence>
<evidence type="ECO:0000256" key="2">
    <source>
        <dbReference type="ARBA" id="ARBA00023008"/>
    </source>
</evidence>
<gene>
    <name evidence="5" type="ORF">B0I36DRAFT_388643</name>
</gene>
<dbReference type="InterPro" id="IPR050316">
    <property type="entry name" value="Tyrosinase/Hemocyanin"/>
</dbReference>
<feature type="region of interest" description="Disordered" evidence="3">
    <location>
        <begin position="71"/>
        <end position="113"/>
    </location>
</feature>
<dbReference type="InterPro" id="IPR008922">
    <property type="entry name" value="Di-copper_centre_dom_sf"/>
</dbReference>
<dbReference type="GO" id="GO:0016491">
    <property type="term" value="F:oxidoreductase activity"/>
    <property type="evidence" value="ECO:0007669"/>
    <property type="project" value="InterPro"/>
</dbReference>
<comment type="caution">
    <text evidence="5">The sequence shown here is derived from an EMBL/GenBank/DDBJ whole genome shotgun (WGS) entry which is preliminary data.</text>
</comment>
<dbReference type="PANTHER" id="PTHR11474">
    <property type="entry name" value="TYROSINASE FAMILY MEMBER"/>
    <property type="match status" value="1"/>
</dbReference>
<dbReference type="GO" id="GO:0046872">
    <property type="term" value="F:metal ion binding"/>
    <property type="evidence" value="ECO:0007669"/>
    <property type="project" value="UniProtKB-KW"/>
</dbReference>
<reference evidence="5" key="1">
    <citation type="journal article" date="2021" name="Nat. Commun.">
        <title>Genetic determinants of endophytism in the Arabidopsis root mycobiome.</title>
        <authorList>
            <person name="Mesny F."/>
            <person name="Miyauchi S."/>
            <person name="Thiergart T."/>
            <person name="Pickel B."/>
            <person name="Atanasova L."/>
            <person name="Karlsson M."/>
            <person name="Huettel B."/>
            <person name="Barry K.W."/>
            <person name="Haridas S."/>
            <person name="Chen C."/>
            <person name="Bauer D."/>
            <person name="Andreopoulos W."/>
            <person name="Pangilinan J."/>
            <person name="LaButti K."/>
            <person name="Riley R."/>
            <person name="Lipzen A."/>
            <person name="Clum A."/>
            <person name="Drula E."/>
            <person name="Henrissat B."/>
            <person name="Kohler A."/>
            <person name="Grigoriev I.V."/>
            <person name="Martin F.M."/>
            <person name="Hacquard S."/>
        </authorList>
    </citation>
    <scope>NUCLEOTIDE SEQUENCE</scope>
    <source>
        <strain evidence="5">MPI-CAGE-CH-0230</strain>
    </source>
</reference>
<dbReference type="OrthoDB" id="6132182at2759"/>
<keyword evidence="2" id="KW-0186">Copper</keyword>
<evidence type="ECO:0000313" key="6">
    <source>
        <dbReference type="Proteomes" id="UP000756346"/>
    </source>
</evidence>
<dbReference type="AlphaFoldDB" id="A0A9P8XXT9"/>
<feature type="compositionally biased region" description="Polar residues" evidence="3">
    <location>
        <begin position="82"/>
        <end position="91"/>
    </location>
</feature>
<dbReference type="PRINTS" id="PR00092">
    <property type="entry name" value="TYROSINASE"/>
</dbReference>
<sequence>MKLSTTVQALSAAAAVSAAPHSRRQDTHSDLIQVQFPPAELSAPTITLEEAIQLMQPAVNDIADGIVDALDGGRNGDDEDINSTTTPTTASFEEGDETNPPARTACRDSIRPEWNSMSEPDKLDYISAVQCLTQAPPRGGIWPGAVTIWDELAFVHGTLSGQIHGVDTFLPWHRYFLHAYETLLADECGYAGPMPWWRETDAAGDLAGSGLFTPEYFGTLYPVEEGHPGYCISDGPFVGLVDRLHPDGEVCVARGERTSISAGVTVEMQEVCHGGENAGTLPQHSACVELTNHSRLHNAVGPTMARVGGSTYDAIFYLHHAYVDFQWKSWQNADQRRYSGVEGCVNHVAEGGACEPLTLDTVLTSLGLVPDLTVRDVLDTENETMCYTYDDLL</sequence>
<keyword evidence="6" id="KW-1185">Reference proteome</keyword>
<feature type="domain" description="Tyrosinase copper-binding" evidence="4">
    <location>
        <begin position="164"/>
        <end position="181"/>
    </location>
</feature>
<name>A0A9P8XXT9_9PEZI</name>
<evidence type="ECO:0000313" key="5">
    <source>
        <dbReference type="EMBL" id="KAH7018433.1"/>
    </source>
</evidence>
<organism evidence="5 6">
    <name type="scientific">Microdochium trichocladiopsis</name>
    <dbReference type="NCBI Taxonomy" id="1682393"/>
    <lineage>
        <taxon>Eukaryota</taxon>
        <taxon>Fungi</taxon>
        <taxon>Dikarya</taxon>
        <taxon>Ascomycota</taxon>
        <taxon>Pezizomycotina</taxon>
        <taxon>Sordariomycetes</taxon>
        <taxon>Xylariomycetidae</taxon>
        <taxon>Xylariales</taxon>
        <taxon>Microdochiaceae</taxon>
        <taxon>Microdochium</taxon>
    </lineage>
</organism>
<dbReference type="EMBL" id="JAGTJQ010000011">
    <property type="protein sequence ID" value="KAH7018433.1"/>
    <property type="molecule type" value="Genomic_DNA"/>
</dbReference>
<dbReference type="PROSITE" id="PS00497">
    <property type="entry name" value="TYROSINASE_1"/>
    <property type="match status" value="1"/>
</dbReference>
<dbReference type="GeneID" id="70190807"/>
<accession>A0A9P8XXT9</accession>
<dbReference type="Pfam" id="PF00264">
    <property type="entry name" value="Tyrosinase"/>
    <property type="match status" value="1"/>
</dbReference>
<dbReference type="SUPFAM" id="SSF48056">
    <property type="entry name" value="Di-copper centre-containing domain"/>
    <property type="match status" value="1"/>
</dbReference>
<dbReference type="Proteomes" id="UP000756346">
    <property type="component" value="Unassembled WGS sequence"/>
</dbReference>
<protein>
    <recommendedName>
        <fullName evidence="4">Tyrosinase copper-binding domain-containing protein</fullName>
    </recommendedName>
</protein>
<dbReference type="Gene3D" id="1.10.1280.10">
    <property type="entry name" value="Di-copper center containing domain from catechol oxidase"/>
    <property type="match status" value="1"/>
</dbReference>